<feature type="domain" description="FAD/NAD(P)-binding" evidence="2">
    <location>
        <begin position="132"/>
        <end position="422"/>
    </location>
</feature>
<dbReference type="Gene3D" id="3.50.50.100">
    <property type="match status" value="1"/>
</dbReference>
<dbReference type="InterPro" id="IPR023753">
    <property type="entry name" value="FAD/NAD-binding_dom"/>
</dbReference>
<feature type="region of interest" description="Disordered" evidence="1">
    <location>
        <begin position="83"/>
        <end position="112"/>
    </location>
</feature>
<organism evidence="3 4">
    <name type="scientific">Rhizophlyctis rosea</name>
    <dbReference type="NCBI Taxonomy" id="64517"/>
    <lineage>
        <taxon>Eukaryota</taxon>
        <taxon>Fungi</taxon>
        <taxon>Fungi incertae sedis</taxon>
        <taxon>Chytridiomycota</taxon>
        <taxon>Chytridiomycota incertae sedis</taxon>
        <taxon>Chytridiomycetes</taxon>
        <taxon>Rhizophlyctidales</taxon>
        <taxon>Rhizophlyctidaceae</taxon>
        <taxon>Rhizophlyctis</taxon>
    </lineage>
</organism>
<feature type="compositionally biased region" description="Basic and acidic residues" evidence="1">
    <location>
        <begin position="83"/>
        <end position="93"/>
    </location>
</feature>
<accession>A0AAD5SBW3</accession>
<dbReference type="PRINTS" id="PR00368">
    <property type="entry name" value="FADPNR"/>
</dbReference>
<evidence type="ECO:0000256" key="1">
    <source>
        <dbReference type="SAM" id="MobiDB-lite"/>
    </source>
</evidence>
<dbReference type="AlphaFoldDB" id="A0AAD5SBW3"/>
<evidence type="ECO:0000313" key="4">
    <source>
        <dbReference type="Proteomes" id="UP001212841"/>
    </source>
</evidence>
<dbReference type="Proteomes" id="UP001212841">
    <property type="component" value="Unassembled WGS sequence"/>
</dbReference>
<dbReference type="PRINTS" id="PR00411">
    <property type="entry name" value="PNDRDTASEI"/>
</dbReference>
<gene>
    <name evidence="3" type="ORF">HK097_009519</name>
</gene>
<dbReference type="PANTHER" id="PTHR43735">
    <property type="entry name" value="APOPTOSIS-INDUCING FACTOR 1"/>
    <property type="match status" value="1"/>
</dbReference>
<reference evidence="3" key="1">
    <citation type="submission" date="2020-05" db="EMBL/GenBank/DDBJ databases">
        <title>Phylogenomic resolution of chytrid fungi.</title>
        <authorList>
            <person name="Stajich J.E."/>
            <person name="Amses K."/>
            <person name="Simmons R."/>
            <person name="Seto K."/>
            <person name="Myers J."/>
            <person name="Bonds A."/>
            <person name="Quandt C.A."/>
            <person name="Barry K."/>
            <person name="Liu P."/>
            <person name="Grigoriev I."/>
            <person name="Longcore J.E."/>
            <person name="James T.Y."/>
        </authorList>
    </citation>
    <scope>NUCLEOTIDE SEQUENCE</scope>
    <source>
        <strain evidence="3">JEL0318</strain>
    </source>
</reference>
<dbReference type="Pfam" id="PF07992">
    <property type="entry name" value="Pyr_redox_2"/>
    <property type="match status" value="1"/>
</dbReference>
<evidence type="ECO:0000259" key="2">
    <source>
        <dbReference type="Pfam" id="PF07992"/>
    </source>
</evidence>
<name>A0AAD5SBW3_9FUNG</name>
<keyword evidence="4" id="KW-1185">Reference proteome</keyword>
<dbReference type="InterPro" id="IPR036188">
    <property type="entry name" value="FAD/NAD-bd_sf"/>
</dbReference>
<evidence type="ECO:0000313" key="3">
    <source>
        <dbReference type="EMBL" id="KAJ3049493.1"/>
    </source>
</evidence>
<dbReference type="SUPFAM" id="SSF51905">
    <property type="entry name" value="FAD/NAD(P)-binding domain"/>
    <property type="match status" value="1"/>
</dbReference>
<dbReference type="GO" id="GO:0004174">
    <property type="term" value="F:electron-transferring-flavoprotein dehydrogenase activity"/>
    <property type="evidence" value="ECO:0007669"/>
    <property type="project" value="TreeGrafter"/>
</dbReference>
<dbReference type="EMBL" id="JADGJD010000636">
    <property type="protein sequence ID" value="KAJ3049493.1"/>
    <property type="molecule type" value="Genomic_DNA"/>
</dbReference>
<proteinExistence type="predicted"/>
<comment type="caution">
    <text evidence="3">The sequence shown here is derived from an EMBL/GenBank/DDBJ whole genome shotgun (WGS) entry which is preliminary data.</text>
</comment>
<dbReference type="GO" id="GO:0050660">
    <property type="term" value="F:flavin adenine dinucleotide binding"/>
    <property type="evidence" value="ECO:0007669"/>
    <property type="project" value="TreeGrafter"/>
</dbReference>
<protein>
    <recommendedName>
        <fullName evidence="2">FAD/NAD(P)-binding domain-containing protein</fullName>
    </recommendedName>
</protein>
<sequence>MIKSGISKLLTTLVSFYLSVMLHLLKLVPQSSRFASLLDLIPALIDQVSNHGYKSVGKLIVEDAVDTVALKAGYQLVPVKQHDGNGKNVEEKGAASPSFDEGVDVGDGGIPGGESVPRKQTLLVNGKNDFKNVVVIGGSIVGQALAMQIRANPLPHPYRVIIIEKHSHAHYMFAFPRAATIPGIESALFAPYTNTFPSPSIGTVINAFVTKITKTHVELDREIDGSKSVEFDYLVMATGANHPEPGNLNLCDTKSDAIKTLKHYQSIIASSSHPLIIGGGAVGIELAAEIKEHYPHKNVTIVHSRERYLGSYKIGMHDKCFKLLQKLGVVQILGDRVEAPKCGFVRDGVKRSYVSKNGRKIESDLVLLCTGMTPNSHLLTPLSPTSLSSSKYIRVRPTLQLHDTQFPNIFAGGDVIDAPDIKTGSSAFNHAGVIVRNIRKLIDEEKKGRNVGDVMEGELESWKAILPQIFLFLGAHHGFAQLAFKNYLYTAGSWLVRRYFSENVLAARMWDWVGTPLNKKTINL</sequence>
<dbReference type="PANTHER" id="PTHR43735:SF11">
    <property type="entry name" value="HYPOTHETICAL OXIDOREDUCTASE (EUROFUNG)"/>
    <property type="match status" value="1"/>
</dbReference>
<dbReference type="GO" id="GO:0005737">
    <property type="term" value="C:cytoplasm"/>
    <property type="evidence" value="ECO:0007669"/>
    <property type="project" value="TreeGrafter"/>
</dbReference>